<proteinExistence type="predicted"/>
<protein>
    <submittedName>
        <fullName evidence="2">Uncharacterized protein</fullName>
    </submittedName>
</protein>
<feature type="transmembrane region" description="Helical" evidence="1">
    <location>
        <begin position="102"/>
        <end position="126"/>
    </location>
</feature>
<accession>A0A239A7X0</accession>
<evidence type="ECO:0000313" key="3">
    <source>
        <dbReference type="Proteomes" id="UP000198324"/>
    </source>
</evidence>
<keyword evidence="3" id="KW-1185">Reference proteome</keyword>
<keyword evidence="1" id="KW-0812">Transmembrane</keyword>
<reference evidence="2 3" key="1">
    <citation type="submission" date="2017-06" db="EMBL/GenBank/DDBJ databases">
        <authorList>
            <person name="Kim H.J."/>
            <person name="Triplett B.A."/>
        </authorList>
    </citation>
    <scope>NUCLEOTIDE SEQUENCE [LARGE SCALE GENOMIC DNA]</scope>
    <source>
        <strain evidence="2 3">DSM 13116</strain>
    </source>
</reference>
<dbReference type="Proteomes" id="UP000198324">
    <property type="component" value="Unassembled WGS sequence"/>
</dbReference>
<gene>
    <name evidence="2" type="ORF">SAMN04488503_1881</name>
</gene>
<dbReference type="EMBL" id="FZOC01000003">
    <property type="protein sequence ID" value="SNR91411.1"/>
    <property type="molecule type" value="Genomic_DNA"/>
</dbReference>
<dbReference type="RefSeq" id="WP_089274026.1">
    <property type="nucleotide sequence ID" value="NZ_FZOC01000003.1"/>
</dbReference>
<dbReference type="AlphaFoldDB" id="A0A239A7X0"/>
<organism evidence="2 3">
    <name type="scientific">Humidesulfovibrio mexicanus</name>
    <dbReference type="NCBI Taxonomy" id="147047"/>
    <lineage>
        <taxon>Bacteria</taxon>
        <taxon>Pseudomonadati</taxon>
        <taxon>Thermodesulfobacteriota</taxon>
        <taxon>Desulfovibrionia</taxon>
        <taxon>Desulfovibrionales</taxon>
        <taxon>Desulfovibrionaceae</taxon>
        <taxon>Humidesulfovibrio</taxon>
    </lineage>
</organism>
<keyword evidence="1" id="KW-1133">Transmembrane helix</keyword>
<sequence>MNQPCAFHDQSMEQLRAVVLDLKDQMRQAIEGVAEQSRANGEALARLSESQSARRELCARQETRLGALEQGGARHRETHAAQREEYLAERADLWAAVNKLRFHVYVGLGAGLVLQILAPLALRLAVK</sequence>
<name>A0A239A7X0_9BACT</name>
<evidence type="ECO:0000256" key="1">
    <source>
        <dbReference type="SAM" id="Phobius"/>
    </source>
</evidence>
<keyword evidence="1" id="KW-0472">Membrane</keyword>
<evidence type="ECO:0000313" key="2">
    <source>
        <dbReference type="EMBL" id="SNR91411.1"/>
    </source>
</evidence>